<dbReference type="InterPro" id="IPR039426">
    <property type="entry name" value="TonB-dep_rcpt-like"/>
</dbReference>
<keyword evidence="9 10" id="KW-0998">Cell outer membrane</keyword>
<feature type="signal peptide" evidence="12">
    <location>
        <begin position="1"/>
        <end position="21"/>
    </location>
</feature>
<evidence type="ECO:0000259" key="14">
    <source>
        <dbReference type="Pfam" id="PF07715"/>
    </source>
</evidence>
<evidence type="ECO:0000256" key="10">
    <source>
        <dbReference type="PROSITE-ProRule" id="PRU01360"/>
    </source>
</evidence>
<keyword evidence="16" id="KW-1185">Reference proteome</keyword>
<evidence type="ECO:0000256" key="1">
    <source>
        <dbReference type="ARBA" id="ARBA00004571"/>
    </source>
</evidence>
<evidence type="ECO:0000256" key="8">
    <source>
        <dbReference type="ARBA" id="ARBA00023170"/>
    </source>
</evidence>
<reference evidence="16" key="1">
    <citation type="submission" date="2016-10" db="EMBL/GenBank/DDBJ databases">
        <authorList>
            <person name="Varghese N."/>
            <person name="Submissions S."/>
        </authorList>
    </citation>
    <scope>NUCLEOTIDE SEQUENCE [LARGE SCALE GENOMIC DNA]</scope>
    <source>
        <strain evidence="16">DSM 3384</strain>
    </source>
</reference>
<sequence>MKKLFVVTALFVLLTARPGLADENSVSDRSDKTFVMDEIKVTAQNIEVRPNMTEVFIEDYNIAGQPANVLDILKDRATIDFRGESDLVPESDSIQMRGFDSRQFLISVDGLVIQKTGGWWGDHYVDFGTIPLSIIESIEILSGPHSALYDGKSFGGIINFKTTEPKFYETADIEGDISTSIRSYNTQSHKINLQGGKGGLNLGFSYENYHTDGYLRNNEADLDTITGRLGYKLPSGGYIRLTGSYSDLEREIPSANDPAQDNYDSGYPVVKTADVSDRWLNPDDNSVRNYDGHSLRFDFKQPSSMGTWITGAYYTDEGQSYHRDGYDYSRYTTNYVSYGALAKNEFKISDNHQITLGMDTAHLYQKYTEQIVETWAGYLQDKWRIIPSLSLTAGLRYENIDIWWNNWWDPSTTYPDGAFKDPSHTSKNVKRNYDQLSPKSFLTYEMDDLASWLKDTSVSLGVSKIWTPRDYCEVCSWGSGVEINPTHGIGYDIVFTRRLWKNISINVDVSHYEFEDYGIWANASTDYFKEALWGRRMVELEEVHKDGVDVELNGNILDDLYFYLSYSFNEWKYEGPHNGGPEEWADQDLSDRAKHRFNAGVRYDLFEKTLLLLDYKFQDKQVQQVIGIVDDDPSNLYVNEVALDSYHVIDFAVEQLLFENRYNIKKGTLKLYVNNLFDEEYSNSKGFPMTDRTFGAALNFKF</sequence>
<evidence type="ECO:0000256" key="4">
    <source>
        <dbReference type="ARBA" id="ARBA00022692"/>
    </source>
</evidence>
<feature type="domain" description="TonB-dependent receptor-like beta-barrel" evidence="13">
    <location>
        <begin position="181"/>
        <end position="676"/>
    </location>
</feature>
<proteinExistence type="inferred from homology"/>
<dbReference type="PROSITE" id="PS52016">
    <property type="entry name" value="TONB_DEPENDENT_REC_3"/>
    <property type="match status" value="1"/>
</dbReference>
<dbReference type="InterPro" id="IPR036942">
    <property type="entry name" value="Beta-barrel_TonB_sf"/>
</dbReference>
<evidence type="ECO:0000313" key="16">
    <source>
        <dbReference type="Proteomes" id="UP000199608"/>
    </source>
</evidence>
<dbReference type="GO" id="GO:0044718">
    <property type="term" value="P:siderophore transmembrane transport"/>
    <property type="evidence" value="ECO:0007669"/>
    <property type="project" value="TreeGrafter"/>
</dbReference>
<evidence type="ECO:0000256" key="9">
    <source>
        <dbReference type="ARBA" id="ARBA00023237"/>
    </source>
</evidence>
<dbReference type="InterPro" id="IPR012910">
    <property type="entry name" value="Plug_dom"/>
</dbReference>
<feature type="domain" description="TonB-dependent receptor plug" evidence="14">
    <location>
        <begin position="65"/>
        <end position="157"/>
    </location>
</feature>
<keyword evidence="5 12" id="KW-0732">Signal</keyword>
<keyword evidence="7 10" id="KW-0472">Membrane</keyword>
<evidence type="ECO:0000256" key="11">
    <source>
        <dbReference type="RuleBase" id="RU003357"/>
    </source>
</evidence>
<keyword evidence="6 11" id="KW-0798">TonB box</keyword>
<keyword evidence="8" id="KW-0675">Receptor</keyword>
<evidence type="ECO:0000256" key="12">
    <source>
        <dbReference type="SAM" id="SignalP"/>
    </source>
</evidence>
<dbReference type="RefSeq" id="WP_092235397.1">
    <property type="nucleotide sequence ID" value="NZ_FNLL01000008.1"/>
</dbReference>
<comment type="subcellular location">
    <subcellularLocation>
        <location evidence="1 10">Cell outer membrane</location>
        <topology evidence="1 10">Multi-pass membrane protein</topology>
    </subcellularLocation>
</comment>
<evidence type="ECO:0000259" key="13">
    <source>
        <dbReference type="Pfam" id="PF00593"/>
    </source>
</evidence>
<dbReference type="Gene3D" id="2.170.130.10">
    <property type="entry name" value="TonB-dependent receptor, plug domain"/>
    <property type="match status" value="1"/>
</dbReference>
<evidence type="ECO:0000256" key="5">
    <source>
        <dbReference type="ARBA" id="ARBA00022729"/>
    </source>
</evidence>
<dbReference type="Proteomes" id="UP000199608">
    <property type="component" value="Unassembled WGS sequence"/>
</dbReference>
<dbReference type="SUPFAM" id="SSF56935">
    <property type="entry name" value="Porins"/>
    <property type="match status" value="1"/>
</dbReference>
<dbReference type="AlphaFoldDB" id="A0A1H2IDS4"/>
<comment type="similarity">
    <text evidence="10 11">Belongs to the TonB-dependent receptor family.</text>
</comment>
<dbReference type="EMBL" id="FNLL01000008">
    <property type="protein sequence ID" value="SDU42223.1"/>
    <property type="molecule type" value="Genomic_DNA"/>
</dbReference>
<dbReference type="PANTHER" id="PTHR30069">
    <property type="entry name" value="TONB-DEPENDENT OUTER MEMBRANE RECEPTOR"/>
    <property type="match status" value="1"/>
</dbReference>
<dbReference type="InterPro" id="IPR037066">
    <property type="entry name" value="Plug_dom_sf"/>
</dbReference>
<organism evidence="15 16">
    <name type="scientific">Desulfobacula phenolica</name>
    <dbReference type="NCBI Taxonomy" id="90732"/>
    <lineage>
        <taxon>Bacteria</taxon>
        <taxon>Pseudomonadati</taxon>
        <taxon>Thermodesulfobacteriota</taxon>
        <taxon>Desulfobacteria</taxon>
        <taxon>Desulfobacterales</taxon>
        <taxon>Desulfobacteraceae</taxon>
        <taxon>Desulfobacula</taxon>
    </lineage>
</organism>
<name>A0A1H2IDS4_9BACT</name>
<keyword evidence="2 10" id="KW-0813">Transport</keyword>
<gene>
    <name evidence="15" type="ORF">SAMN04487931_108107</name>
</gene>
<evidence type="ECO:0000313" key="15">
    <source>
        <dbReference type="EMBL" id="SDU42223.1"/>
    </source>
</evidence>
<keyword evidence="3 10" id="KW-1134">Transmembrane beta strand</keyword>
<evidence type="ECO:0000256" key="3">
    <source>
        <dbReference type="ARBA" id="ARBA00022452"/>
    </source>
</evidence>
<dbReference type="Pfam" id="PF07715">
    <property type="entry name" value="Plug"/>
    <property type="match status" value="1"/>
</dbReference>
<protein>
    <submittedName>
        <fullName evidence="15">Iron complex outermembrane recepter protein</fullName>
    </submittedName>
</protein>
<accession>A0A1H2IDS4</accession>
<evidence type="ECO:0000256" key="2">
    <source>
        <dbReference type="ARBA" id="ARBA00022448"/>
    </source>
</evidence>
<feature type="chain" id="PRO_5011702108" evidence="12">
    <location>
        <begin position="22"/>
        <end position="702"/>
    </location>
</feature>
<dbReference type="InterPro" id="IPR000531">
    <property type="entry name" value="Beta-barrel_TonB"/>
</dbReference>
<dbReference type="Gene3D" id="2.40.170.20">
    <property type="entry name" value="TonB-dependent receptor, beta-barrel domain"/>
    <property type="match status" value="1"/>
</dbReference>
<dbReference type="PANTHER" id="PTHR30069:SF29">
    <property type="entry name" value="HEMOGLOBIN AND HEMOGLOBIN-HAPTOGLOBIN-BINDING PROTEIN 1-RELATED"/>
    <property type="match status" value="1"/>
</dbReference>
<keyword evidence="4 10" id="KW-0812">Transmembrane</keyword>
<evidence type="ECO:0000256" key="6">
    <source>
        <dbReference type="ARBA" id="ARBA00023077"/>
    </source>
</evidence>
<evidence type="ECO:0000256" key="7">
    <source>
        <dbReference type="ARBA" id="ARBA00023136"/>
    </source>
</evidence>
<dbReference type="GO" id="GO:0015344">
    <property type="term" value="F:siderophore uptake transmembrane transporter activity"/>
    <property type="evidence" value="ECO:0007669"/>
    <property type="project" value="TreeGrafter"/>
</dbReference>
<dbReference type="Pfam" id="PF00593">
    <property type="entry name" value="TonB_dep_Rec_b-barrel"/>
    <property type="match status" value="1"/>
</dbReference>
<dbReference type="GO" id="GO:0009279">
    <property type="term" value="C:cell outer membrane"/>
    <property type="evidence" value="ECO:0007669"/>
    <property type="project" value="UniProtKB-SubCell"/>
</dbReference>